<dbReference type="Proteomes" id="UP000608420">
    <property type="component" value="Unassembled WGS sequence"/>
</dbReference>
<reference evidence="2" key="1">
    <citation type="journal article" date="2019" name="Int. J. Syst. Evol. Microbiol.">
        <title>The Global Catalogue of Microorganisms (GCM) 10K type strain sequencing project: providing services to taxonomists for standard genome sequencing and annotation.</title>
        <authorList>
            <consortium name="The Broad Institute Genomics Platform"/>
            <consortium name="The Broad Institute Genome Sequencing Center for Infectious Disease"/>
            <person name="Wu L."/>
            <person name="Ma J."/>
        </authorList>
    </citation>
    <scope>NUCLEOTIDE SEQUENCE [LARGE SCALE GENOMIC DNA]</scope>
    <source>
        <strain evidence="2">CGMCC 1.15420</strain>
    </source>
</reference>
<comment type="caution">
    <text evidence="1">The sequence shown here is derived from an EMBL/GenBank/DDBJ whole genome shotgun (WGS) entry which is preliminary data.</text>
</comment>
<sequence>MVGAILPRLIANGQNRIYRNNNDDEQNNHGDKNDFTVFSYKLFAQLRDKATYQPKQDFVENGRRHRRK</sequence>
<name>A0ABQ1W7M9_9BACL</name>
<evidence type="ECO:0000313" key="1">
    <source>
        <dbReference type="EMBL" id="GGG17582.1"/>
    </source>
</evidence>
<evidence type="ECO:0000313" key="2">
    <source>
        <dbReference type="Proteomes" id="UP000608420"/>
    </source>
</evidence>
<accession>A0ABQ1W7M9</accession>
<proteinExistence type="predicted"/>
<keyword evidence="2" id="KW-1185">Reference proteome</keyword>
<gene>
    <name evidence="1" type="ORF">GCM10010913_44590</name>
</gene>
<organism evidence="1 2">
    <name type="scientific">Paenibacillus aceti</name>
    <dbReference type="NCBI Taxonomy" id="1820010"/>
    <lineage>
        <taxon>Bacteria</taxon>
        <taxon>Bacillati</taxon>
        <taxon>Bacillota</taxon>
        <taxon>Bacilli</taxon>
        <taxon>Bacillales</taxon>
        <taxon>Paenibacillaceae</taxon>
        <taxon>Paenibacillus</taxon>
    </lineage>
</organism>
<protein>
    <submittedName>
        <fullName evidence="1">Uncharacterized protein</fullName>
    </submittedName>
</protein>
<dbReference type="EMBL" id="BMIW01000048">
    <property type="protein sequence ID" value="GGG17582.1"/>
    <property type="molecule type" value="Genomic_DNA"/>
</dbReference>